<feature type="domain" description="DUF2357" evidence="2">
    <location>
        <begin position="61"/>
        <end position="164"/>
    </location>
</feature>
<sequence length="553" mass="66459">MKRHYDLSLYYELLESYFNQLEKETDFVSYFYDAYFNGKNDVSLVEEVELRKFNQDWLKQIESYFPSIDRITKNMKSHLRFESEIIPVEKVKQIDSESIKHLSQHTEYIRSMDQNEIIPEKLKTPKSDVEFDLYENRFVTTLIFRLRDFLNRKINDMEKKLHDERRLTLKSGSKFSFNDSNYVLNLDIKQTDDLGPGTYYHENLEMIEQTKRLYQLVSNLIHTPFVQTMKKYKTVTPPIVRTQMIQKNPDFTNAYHLWTYMDRLHEMKFGEEITHTKKNLSTSYMEDIDRFHLHSISTLIAHDMGKEHIHDLFVDDSYQMDKDLIPVNLIDPIDFSKAKGYQLDTEYLKHRKDFFKKRLIKLEETFKKSIETKLILERLHEEINDVYQDLMDKMFQDADTAEKKENLLEVIDIIRTIKEKDYQDLLNKELSIRKELTDNHQHIIFEEKKKLSQDSFDQLNQLEKELDQAYREKKDGFKSYVLKETASLSESVESLKKEQSQNINETLKSIRKASDQVFEIKKNKLLDKHQKRMKKLEQTIDSKPMVQSRKKQK</sequence>
<name>A0A061AHH9_9MOLU</name>
<gene>
    <name evidence="3" type="ORF">Aocu_03640</name>
</gene>
<accession>A0A061AHH9</accession>
<evidence type="ECO:0000313" key="3">
    <source>
        <dbReference type="EMBL" id="CDR30437.1"/>
    </source>
</evidence>
<dbReference type="Pfam" id="PF09823">
    <property type="entry name" value="DUF2357"/>
    <property type="match status" value="1"/>
</dbReference>
<dbReference type="PATRIC" id="fig|35623.3.peg.364"/>
<dbReference type="KEGG" id="aoc:Aocu_03640"/>
<dbReference type="STRING" id="35623.Aocu_03640"/>
<protein>
    <recommendedName>
        <fullName evidence="2">DUF2357 domain-containing protein</fullName>
    </recommendedName>
</protein>
<dbReference type="EMBL" id="LK028559">
    <property type="protein sequence ID" value="CDR30437.1"/>
    <property type="molecule type" value="Genomic_DNA"/>
</dbReference>
<proteinExistence type="predicted"/>
<evidence type="ECO:0000313" key="4">
    <source>
        <dbReference type="Proteomes" id="UP000032434"/>
    </source>
</evidence>
<reference evidence="4" key="1">
    <citation type="submission" date="2014-05" db="EMBL/GenBank/DDBJ databases">
        <authorList>
            <person name="Kube M."/>
        </authorList>
    </citation>
    <scope>NUCLEOTIDE SEQUENCE [LARGE SCALE GENOMIC DNA]</scope>
</reference>
<dbReference type="InParanoid" id="A0A061AHH9"/>
<evidence type="ECO:0000259" key="2">
    <source>
        <dbReference type="Pfam" id="PF09823"/>
    </source>
</evidence>
<dbReference type="AlphaFoldDB" id="A0A061AHH9"/>
<dbReference type="RefSeq" id="WP_045748988.1">
    <property type="nucleotide sequence ID" value="NZ_FUZK01000005.1"/>
</dbReference>
<organism evidence="3 4">
    <name type="scientific">Acholeplasma oculi</name>
    <dbReference type="NCBI Taxonomy" id="35623"/>
    <lineage>
        <taxon>Bacteria</taxon>
        <taxon>Bacillati</taxon>
        <taxon>Mycoplasmatota</taxon>
        <taxon>Mollicutes</taxon>
        <taxon>Acholeplasmatales</taxon>
        <taxon>Acholeplasmataceae</taxon>
        <taxon>Acholeplasma</taxon>
    </lineage>
</organism>
<dbReference type="HOGENOM" id="CLU_463555_0_0_14"/>
<keyword evidence="4" id="KW-1185">Reference proteome</keyword>
<dbReference type="InterPro" id="IPR018633">
    <property type="entry name" value="DUF2357"/>
</dbReference>
<evidence type="ECO:0000256" key="1">
    <source>
        <dbReference type="SAM" id="MobiDB-lite"/>
    </source>
</evidence>
<feature type="region of interest" description="Disordered" evidence="1">
    <location>
        <begin position="529"/>
        <end position="553"/>
    </location>
</feature>
<dbReference type="OrthoDB" id="1766940at2"/>
<dbReference type="Proteomes" id="UP000032434">
    <property type="component" value="Chromosome 1"/>
</dbReference>